<evidence type="ECO:0000256" key="7">
    <source>
        <dbReference type="PIRSR" id="PIRSR000446-1"/>
    </source>
</evidence>
<gene>
    <name evidence="9" type="ORF">IAC63_04145</name>
</gene>
<dbReference type="Proteomes" id="UP000824142">
    <property type="component" value="Unassembled WGS sequence"/>
</dbReference>
<comment type="similarity">
    <text evidence="6">Belongs to the fabD family.</text>
</comment>
<evidence type="ECO:0000256" key="5">
    <source>
        <dbReference type="ARBA" id="ARBA00048462"/>
    </source>
</evidence>
<proteinExistence type="inferred from homology"/>
<dbReference type="SMART" id="SM00827">
    <property type="entry name" value="PKS_AT"/>
    <property type="match status" value="1"/>
</dbReference>
<evidence type="ECO:0000256" key="4">
    <source>
        <dbReference type="ARBA" id="ARBA00023315"/>
    </source>
</evidence>
<accession>A0A9D1SN70</accession>
<evidence type="ECO:0000256" key="2">
    <source>
        <dbReference type="ARBA" id="ARBA00018953"/>
    </source>
</evidence>
<evidence type="ECO:0000313" key="10">
    <source>
        <dbReference type="Proteomes" id="UP000824142"/>
    </source>
</evidence>
<dbReference type="InterPro" id="IPR001227">
    <property type="entry name" value="Ac_transferase_dom_sf"/>
</dbReference>
<protein>
    <recommendedName>
        <fullName evidence="2 6">Malonyl CoA-acyl carrier protein transacylase</fullName>
        <ecNumber evidence="1 6">2.3.1.39</ecNumber>
    </recommendedName>
</protein>
<dbReference type="InterPro" id="IPR016036">
    <property type="entry name" value="Malonyl_transacylase_ACP-bd"/>
</dbReference>
<dbReference type="Pfam" id="PF00698">
    <property type="entry name" value="Acyl_transf_1"/>
    <property type="match status" value="1"/>
</dbReference>
<dbReference type="SUPFAM" id="SSF52151">
    <property type="entry name" value="FabD/lysophospholipase-like"/>
    <property type="match status" value="1"/>
</dbReference>
<evidence type="ECO:0000256" key="6">
    <source>
        <dbReference type="PIRNR" id="PIRNR000446"/>
    </source>
</evidence>
<dbReference type="PANTHER" id="PTHR42681:SF1">
    <property type="entry name" value="MALONYL-COA-ACYL CARRIER PROTEIN TRANSACYLASE, MITOCHONDRIAL"/>
    <property type="match status" value="1"/>
</dbReference>
<evidence type="ECO:0000313" key="9">
    <source>
        <dbReference type="EMBL" id="HIU65798.1"/>
    </source>
</evidence>
<comment type="catalytic activity">
    <reaction evidence="5 6">
        <text>holo-[ACP] + malonyl-CoA = malonyl-[ACP] + CoA</text>
        <dbReference type="Rhea" id="RHEA:41792"/>
        <dbReference type="Rhea" id="RHEA-COMP:9623"/>
        <dbReference type="Rhea" id="RHEA-COMP:9685"/>
        <dbReference type="ChEBI" id="CHEBI:57287"/>
        <dbReference type="ChEBI" id="CHEBI:57384"/>
        <dbReference type="ChEBI" id="CHEBI:64479"/>
        <dbReference type="ChEBI" id="CHEBI:78449"/>
        <dbReference type="EC" id="2.3.1.39"/>
    </reaction>
</comment>
<dbReference type="PIRSF" id="PIRSF000446">
    <property type="entry name" value="Mct"/>
    <property type="match status" value="1"/>
</dbReference>
<organism evidence="9 10">
    <name type="scientific">Candidatus Enterousia avicola</name>
    <dbReference type="NCBI Taxonomy" id="2840787"/>
    <lineage>
        <taxon>Bacteria</taxon>
        <taxon>Pseudomonadati</taxon>
        <taxon>Pseudomonadota</taxon>
        <taxon>Alphaproteobacteria</taxon>
        <taxon>Candidatus Enterousia</taxon>
    </lineage>
</organism>
<dbReference type="PANTHER" id="PTHR42681">
    <property type="entry name" value="MALONYL-COA-ACYL CARRIER PROTEIN TRANSACYLASE, MITOCHONDRIAL"/>
    <property type="match status" value="1"/>
</dbReference>
<evidence type="ECO:0000259" key="8">
    <source>
        <dbReference type="SMART" id="SM00827"/>
    </source>
</evidence>
<name>A0A9D1SN70_9PROT</name>
<dbReference type="Gene3D" id="3.40.366.10">
    <property type="entry name" value="Malonyl-Coenzyme A Acyl Carrier Protein, domain 2"/>
    <property type="match status" value="1"/>
</dbReference>
<dbReference type="InterPro" id="IPR050858">
    <property type="entry name" value="Mal-CoA-ACP_Trans/PKS_FabD"/>
</dbReference>
<dbReference type="GO" id="GO:0006633">
    <property type="term" value="P:fatty acid biosynthetic process"/>
    <property type="evidence" value="ECO:0007669"/>
    <property type="project" value="TreeGrafter"/>
</dbReference>
<keyword evidence="3 6" id="KW-0808">Transferase</keyword>
<dbReference type="InterPro" id="IPR014043">
    <property type="entry name" value="Acyl_transferase_dom"/>
</dbReference>
<feature type="active site" evidence="7">
    <location>
        <position position="206"/>
    </location>
</feature>
<evidence type="ECO:0000256" key="1">
    <source>
        <dbReference type="ARBA" id="ARBA00013258"/>
    </source>
</evidence>
<dbReference type="Gene3D" id="3.30.70.250">
    <property type="entry name" value="Malonyl-CoA ACP transacylase, ACP-binding"/>
    <property type="match status" value="1"/>
</dbReference>
<dbReference type="GO" id="GO:0004314">
    <property type="term" value="F:[acyl-carrier-protein] S-malonyltransferase activity"/>
    <property type="evidence" value="ECO:0007669"/>
    <property type="project" value="UniProtKB-EC"/>
</dbReference>
<sequence>MNEEEIIFVFPGQGAQYVGMGHDLFKEFAVVRHTFEELSDVSHKDIAKYCFEGPQDVLNKPELTSLGTFVHSVSIARVLEEHFNEPLYKIGSAITGHSMGQYTALHCAGSLTFKDAAHLLSARSSYMSMTDKMGGGMACIVGLDKDKVETCLIAATGHGFAAISNHNARDQFTISGQNEALDVVVARALKDGARIAKRLNVAVPAHCALMENAKILLKRRLETTDVRAPRTKVFSNQTALVMSDPDEVKEGLAEQMTQGVHWVDIMEALPKYNITTAYELGPGRTLSRLIQRAGVGIKAYQTDYLKNVQIMINQIEKSKCY</sequence>
<dbReference type="EC" id="2.3.1.39" evidence="1 6"/>
<evidence type="ECO:0000256" key="3">
    <source>
        <dbReference type="ARBA" id="ARBA00022679"/>
    </source>
</evidence>
<keyword evidence="4 6" id="KW-0012">Acyltransferase</keyword>
<dbReference type="SUPFAM" id="SSF55048">
    <property type="entry name" value="Probable ACP-binding domain of malonyl-CoA ACP transacylase"/>
    <property type="match status" value="1"/>
</dbReference>
<feature type="domain" description="Malonyl-CoA:ACP transacylase (MAT)" evidence="8">
    <location>
        <begin position="9"/>
        <end position="297"/>
    </location>
</feature>
<feature type="active site" evidence="7">
    <location>
        <position position="98"/>
    </location>
</feature>
<reference evidence="9" key="2">
    <citation type="journal article" date="2021" name="PeerJ">
        <title>Extensive microbial diversity within the chicken gut microbiome revealed by metagenomics and culture.</title>
        <authorList>
            <person name="Gilroy R."/>
            <person name="Ravi A."/>
            <person name="Getino M."/>
            <person name="Pursley I."/>
            <person name="Horton D.L."/>
            <person name="Alikhan N.F."/>
            <person name="Baker D."/>
            <person name="Gharbi K."/>
            <person name="Hall N."/>
            <person name="Watson M."/>
            <person name="Adriaenssens E.M."/>
            <person name="Foster-Nyarko E."/>
            <person name="Jarju S."/>
            <person name="Secka A."/>
            <person name="Antonio M."/>
            <person name="Oren A."/>
            <person name="Chaudhuri R.R."/>
            <person name="La Ragione R."/>
            <person name="Hildebrand F."/>
            <person name="Pallen M.J."/>
        </authorList>
    </citation>
    <scope>NUCLEOTIDE SEQUENCE</scope>
    <source>
        <strain evidence="9">CHK136-897</strain>
    </source>
</reference>
<dbReference type="AlphaFoldDB" id="A0A9D1SN70"/>
<dbReference type="EMBL" id="DVNO01000036">
    <property type="protein sequence ID" value="HIU65798.1"/>
    <property type="molecule type" value="Genomic_DNA"/>
</dbReference>
<dbReference type="GO" id="GO:0005829">
    <property type="term" value="C:cytosol"/>
    <property type="evidence" value="ECO:0007669"/>
    <property type="project" value="TreeGrafter"/>
</dbReference>
<dbReference type="InterPro" id="IPR016035">
    <property type="entry name" value="Acyl_Trfase/lysoPLipase"/>
</dbReference>
<dbReference type="InterPro" id="IPR024925">
    <property type="entry name" value="Malonyl_CoA-ACP_transAc"/>
</dbReference>
<reference evidence="9" key="1">
    <citation type="submission" date="2020-10" db="EMBL/GenBank/DDBJ databases">
        <authorList>
            <person name="Gilroy R."/>
        </authorList>
    </citation>
    <scope>NUCLEOTIDE SEQUENCE</scope>
    <source>
        <strain evidence="9">CHK136-897</strain>
    </source>
</reference>
<comment type="caution">
    <text evidence="9">The sequence shown here is derived from an EMBL/GenBank/DDBJ whole genome shotgun (WGS) entry which is preliminary data.</text>
</comment>